<dbReference type="EMBL" id="MF773580">
    <property type="protein sequence ID" value="AXI68655.1"/>
    <property type="molecule type" value="Genomic_DNA"/>
</dbReference>
<dbReference type="GO" id="GO:0046718">
    <property type="term" value="P:symbiont entry into host cell"/>
    <property type="evidence" value="ECO:0007669"/>
    <property type="project" value="UniProtKB-KW"/>
</dbReference>
<keyword evidence="6" id="KW-0426">Late protein</keyword>
<feature type="region of interest" description="Disordered" evidence="9">
    <location>
        <begin position="1"/>
        <end position="145"/>
    </location>
</feature>
<dbReference type="RefSeq" id="YP_009553561.1">
    <property type="nucleotide sequence ID" value="NC_040811.1"/>
</dbReference>
<comment type="similarity">
    <text evidence="1">Belongs to the adenoviridae histone-like nucleoprotein family.</text>
</comment>
<feature type="compositionally biased region" description="Pro residues" evidence="9">
    <location>
        <begin position="59"/>
        <end position="83"/>
    </location>
</feature>
<dbReference type="Proteomes" id="UP000289830">
    <property type="component" value="Segment"/>
</dbReference>
<dbReference type="GO" id="GO:0003677">
    <property type="term" value="F:DNA binding"/>
    <property type="evidence" value="ECO:0007669"/>
    <property type="project" value="UniProtKB-KW"/>
</dbReference>
<protein>
    <submittedName>
        <fullName evidence="10">PVII</fullName>
    </submittedName>
</protein>
<name>A0A2Z4QJM1_9ADEN</name>
<evidence type="ECO:0000313" key="11">
    <source>
        <dbReference type="EMBL" id="AXI68655.1"/>
    </source>
</evidence>
<dbReference type="InterPro" id="IPR004912">
    <property type="entry name" value="Adeno_VII"/>
</dbReference>
<keyword evidence="7" id="KW-0238">DNA-binding</keyword>
<dbReference type="GO" id="GO:0043657">
    <property type="term" value="C:host cell"/>
    <property type="evidence" value="ECO:0007669"/>
    <property type="project" value="GOC"/>
</dbReference>
<dbReference type="EMBL" id="MH115806">
    <property type="protein sequence ID" value="AWY10558.1"/>
    <property type="molecule type" value="Genomic_DNA"/>
</dbReference>
<feature type="region of interest" description="Disordered" evidence="9">
    <location>
        <begin position="162"/>
        <end position="181"/>
    </location>
</feature>
<evidence type="ECO:0000256" key="7">
    <source>
        <dbReference type="ARBA" id="ARBA00023125"/>
    </source>
</evidence>
<evidence type="ECO:0000313" key="12">
    <source>
        <dbReference type="Proteomes" id="UP000289830"/>
    </source>
</evidence>
<dbReference type="GO" id="GO:0019028">
    <property type="term" value="C:viral capsid"/>
    <property type="evidence" value="ECO:0007669"/>
    <property type="project" value="InterPro"/>
</dbReference>
<keyword evidence="2" id="KW-1163">Viral penetration into host nucleus</keyword>
<keyword evidence="5" id="KW-0946">Virion</keyword>
<evidence type="ECO:0000256" key="4">
    <source>
        <dbReference type="ARBA" id="ARBA00022562"/>
    </source>
</evidence>
<organism evidence="10 13">
    <name type="scientific">Polar bear adenovirus 1</name>
    <dbReference type="NCBI Taxonomy" id="2250215"/>
    <lineage>
        <taxon>Viruses</taxon>
        <taxon>Varidnaviria</taxon>
        <taxon>Bamfordvirae</taxon>
        <taxon>Preplasmiviricota</taxon>
        <taxon>Polisuviricotina</taxon>
        <taxon>Pharingeaviricetes</taxon>
        <taxon>Rowavirales</taxon>
        <taxon>Adenoviridae</taxon>
        <taxon>Mastadenovirus</taxon>
        <taxon>Mastadenovirus ursi</taxon>
        <taxon>Polar bear mastadenovirus A</taxon>
    </lineage>
</organism>
<dbReference type="Proteomes" id="UP000320134">
    <property type="component" value="Segment"/>
</dbReference>
<reference evidence="11 12" key="1">
    <citation type="submission" date="2017-08" db="EMBL/GenBank/DDBJ databases">
        <title>Genomic and phylogenetic analysis of a novel adenovirus found in polar bear (Ursus maritimus).</title>
        <authorList>
            <person name="Boszormenyi K.P."/>
            <person name="Podgorski I.I."/>
            <person name="Sos E."/>
            <person name="Harrach B."/>
        </authorList>
    </citation>
    <scope>NUCLEOTIDE SEQUENCE [LARGE SCALE GENOMIC DNA]</scope>
    <source>
        <strain evidence="11">BK35</strain>
    </source>
</reference>
<feature type="compositionally biased region" description="Basic residues" evidence="9">
    <location>
        <begin position="31"/>
        <end position="57"/>
    </location>
</feature>
<accession>A0A2Z4QJM1</accession>
<keyword evidence="4" id="KW-1048">Host nucleus</keyword>
<dbReference type="GeneID" id="41702256"/>
<sequence>MATLIPTGTTLKSPSNNSGWGLGLYRMYGGAKKRSAEHPVLVRKHYRAPWGSKKRGRVNPPPPAPAAPPPSPPPLPPPPPPPSAGAVEVAAEADEEQAGPSQRVINLPQVRYHPSIKNKNKKRGKRSKKSKKPKKKKRGRVIPSTTYYMLRDRWLKLLKDRAEQRRRRVRVKPSTSATADD</sequence>
<evidence type="ECO:0000256" key="2">
    <source>
        <dbReference type="ARBA" id="ARBA00022524"/>
    </source>
</evidence>
<evidence type="ECO:0000313" key="13">
    <source>
        <dbReference type="Proteomes" id="UP000320134"/>
    </source>
</evidence>
<evidence type="ECO:0000256" key="1">
    <source>
        <dbReference type="ARBA" id="ARBA00005746"/>
    </source>
</evidence>
<evidence type="ECO:0000256" key="5">
    <source>
        <dbReference type="ARBA" id="ARBA00022844"/>
    </source>
</evidence>
<dbReference type="KEGG" id="vg:41702256"/>
<keyword evidence="3" id="KW-0597">Phosphoprotein</keyword>
<proteinExistence type="inferred from homology"/>
<evidence type="ECO:0000256" key="6">
    <source>
        <dbReference type="ARBA" id="ARBA00022921"/>
    </source>
</evidence>
<keyword evidence="8" id="KW-1160">Virus entry into host cell</keyword>
<feature type="compositionally biased region" description="Polar residues" evidence="9">
    <location>
        <begin position="1"/>
        <end position="19"/>
    </location>
</feature>
<dbReference type="GO" id="GO:0075732">
    <property type="term" value="P:viral penetration into host nucleus"/>
    <property type="evidence" value="ECO:0007669"/>
    <property type="project" value="UniProtKB-KW"/>
</dbReference>
<dbReference type="Pfam" id="PF03228">
    <property type="entry name" value="Adeno_VII"/>
    <property type="match status" value="1"/>
</dbReference>
<evidence type="ECO:0000256" key="9">
    <source>
        <dbReference type="SAM" id="MobiDB-lite"/>
    </source>
</evidence>
<reference evidence="10 13" key="2">
    <citation type="submission" date="2018-03" db="EMBL/GenBank/DDBJ databases">
        <title>A Novel Divergent Polar Bear Associated Mastadenovirus Recovered from a Deceased Juvenile Polar Bear.</title>
        <authorList>
            <person name="Dayaram A."/>
            <person name="Tsangaras K."/>
            <person name="Azab W."/>
            <person name="Pavulraj S."/>
            <person name="Groenke N."/>
            <person name="Wibbelt G."/>
            <person name="Sicks F."/>
            <person name="Osterrieder N."/>
            <person name="Greenwood A.D."/>
        </authorList>
    </citation>
    <scope>NUCLEOTIDE SEQUENCE [LARGE SCALE GENOMIC DNA]</scope>
    <source>
        <strain evidence="10 13">Fritz</strain>
    </source>
</reference>
<evidence type="ECO:0000256" key="8">
    <source>
        <dbReference type="ARBA" id="ARBA00023296"/>
    </source>
</evidence>
<evidence type="ECO:0000256" key="3">
    <source>
        <dbReference type="ARBA" id="ARBA00022553"/>
    </source>
</evidence>
<feature type="compositionally biased region" description="Basic residues" evidence="9">
    <location>
        <begin position="114"/>
        <end position="140"/>
    </location>
</feature>
<keyword evidence="12" id="KW-1185">Reference proteome</keyword>
<evidence type="ECO:0000313" key="10">
    <source>
        <dbReference type="EMBL" id="AWY10558.1"/>
    </source>
</evidence>